<name>A0ABV8DMN3_9NOCA</name>
<organism evidence="3 4">
    <name type="scientific">Nocardia jiangsuensis</name>
    <dbReference type="NCBI Taxonomy" id="1691563"/>
    <lineage>
        <taxon>Bacteria</taxon>
        <taxon>Bacillati</taxon>
        <taxon>Actinomycetota</taxon>
        <taxon>Actinomycetes</taxon>
        <taxon>Mycobacteriales</taxon>
        <taxon>Nocardiaceae</taxon>
        <taxon>Nocardia</taxon>
    </lineage>
</organism>
<proteinExistence type="inferred from homology"/>
<dbReference type="Pfam" id="PF03795">
    <property type="entry name" value="YCII"/>
    <property type="match status" value="2"/>
</dbReference>
<dbReference type="InterPro" id="IPR005545">
    <property type="entry name" value="YCII"/>
</dbReference>
<dbReference type="SUPFAM" id="SSF54909">
    <property type="entry name" value="Dimeric alpha+beta barrel"/>
    <property type="match status" value="2"/>
</dbReference>
<dbReference type="InterPro" id="IPR011008">
    <property type="entry name" value="Dimeric_a/b-barrel"/>
</dbReference>
<evidence type="ECO:0000313" key="4">
    <source>
        <dbReference type="Proteomes" id="UP001595696"/>
    </source>
</evidence>
<dbReference type="EMBL" id="JBHSAX010000004">
    <property type="protein sequence ID" value="MFC3961320.1"/>
    <property type="molecule type" value="Genomic_DNA"/>
</dbReference>
<sequence length="236" mass="23976">MYYLAVLLGAEGGPDATPGTPEFDAEVERYAAFDAAAGAAVAGGAALADTSEAVRLTRQDERILVTDGPFAESAEVVGGFYVLDVADLDEAIDVAGKLPAVRTGAVELRPVAQYFPHAEPGAQWWAALLWERPEAVIAPDTAEWDRAAAAHGAFAEAAGAALTGGVALHPPGTATTLRAPAGELLLTDGPFAEAAEVLDGLYLFTAADRAAAVELAGGIPLGPGGATELRPVLAFG</sequence>
<comment type="caution">
    <text evidence="3">The sequence shown here is derived from an EMBL/GenBank/DDBJ whole genome shotgun (WGS) entry which is preliminary data.</text>
</comment>
<evidence type="ECO:0000259" key="2">
    <source>
        <dbReference type="Pfam" id="PF03795"/>
    </source>
</evidence>
<accession>A0ABV8DMN3</accession>
<dbReference type="Proteomes" id="UP001595696">
    <property type="component" value="Unassembled WGS sequence"/>
</dbReference>
<keyword evidence="4" id="KW-1185">Reference proteome</keyword>
<dbReference type="PANTHER" id="PTHR35174:SF3">
    <property type="entry name" value="BLL7171 PROTEIN"/>
    <property type="match status" value="1"/>
</dbReference>
<reference evidence="4" key="1">
    <citation type="journal article" date="2019" name="Int. J. Syst. Evol. Microbiol.">
        <title>The Global Catalogue of Microorganisms (GCM) 10K type strain sequencing project: providing services to taxonomists for standard genome sequencing and annotation.</title>
        <authorList>
            <consortium name="The Broad Institute Genomics Platform"/>
            <consortium name="The Broad Institute Genome Sequencing Center for Infectious Disease"/>
            <person name="Wu L."/>
            <person name="Ma J."/>
        </authorList>
    </citation>
    <scope>NUCLEOTIDE SEQUENCE [LARGE SCALE GENOMIC DNA]</scope>
    <source>
        <strain evidence="4">CGMCC 4.7330</strain>
    </source>
</reference>
<feature type="domain" description="YCII-related" evidence="2">
    <location>
        <begin position="136"/>
        <end position="235"/>
    </location>
</feature>
<feature type="domain" description="YCII-related" evidence="2">
    <location>
        <begin position="62"/>
        <end position="112"/>
    </location>
</feature>
<gene>
    <name evidence="3" type="ORF">ACFO0B_04885</name>
</gene>
<protein>
    <submittedName>
        <fullName evidence="3">YciI family protein</fullName>
    </submittedName>
</protein>
<dbReference type="RefSeq" id="WP_378611069.1">
    <property type="nucleotide sequence ID" value="NZ_JBHSAX010000004.1"/>
</dbReference>
<dbReference type="Gene3D" id="3.30.70.1060">
    <property type="entry name" value="Dimeric alpha+beta barrel"/>
    <property type="match status" value="2"/>
</dbReference>
<evidence type="ECO:0000313" key="3">
    <source>
        <dbReference type="EMBL" id="MFC3961320.1"/>
    </source>
</evidence>
<comment type="similarity">
    <text evidence="1">Belongs to the YciI family.</text>
</comment>
<dbReference type="PANTHER" id="PTHR35174">
    <property type="entry name" value="BLL7171 PROTEIN-RELATED"/>
    <property type="match status" value="1"/>
</dbReference>
<evidence type="ECO:0000256" key="1">
    <source>
        <dbReference type="ARBA" id="ARBA00007689"/>
    </source>
</evidence>